<proteinExistence type="predicted"/>
<organism evidence="2 3">
    <name type="scientific">Candidatus Gottesmanbacteria bacterium RBG_16_52_11</name>
    <dbReference type="NCBI Taxonomy" id="1798374"/>
    <lineage>
        <taxon>Bacteria</taxon>
        <taxon>Candidatus Gottesmaniibacteriota</taxon>
    </lineage>
</organism>
<dbReference type="EMBL" id="MFJD01000007">
    <property type="protein sequence ID" value="OGG02539.1"/>
    <property type="molecule type" value="Genomic_DNA"/>
</dbReference>
<sequence>MSQHYPRRVSGIVFLLIAALFLSACTIRFQSPIATRPDGYWKLQWPMVTVPETATVEAGIPADPDSTSLEEASDLPVNQSDGSQTVPGAYTGDGPYAQEGGYTDCPSFEEYVIAQQFANVPRQLIGTEQYPIDYSVPGLWVGHDSCFGFTGMGSGNKWGKVPGPAVIQRGEQSPLQLVKVYPGEIFEGSFQAAFHYNEIASLEGQWFVENQSVGLFGQICGYSRMVNMRVPAFRFQNGKLDRDESLDCPLSDEELFGQIASNGTGSGGGADATYGLEPYVQFKVEAEDGTFWCGFRNLSTAFPANTRVVEDWKEPEYQKHDLGFTRDPGDNGMTTDAGFCKGQPVDGSNQPVAQTVWETGYLTPSGEYQAVVFPLP</sequence>
<accession>A0A1F5YQU0</accession>
<dbReference type="AlphaFoldDB" id="A0A1F5YQU0"/>
<dbReference type="STRING" id="1798374.A2Z33_01960"/>
<reference evidence="2 3" key="1">
    <citation type="journal article" date="2016" name="Nat. Commun.">
        <title>Thousands of microbial genomes shed light on interconnected biogeochemical processes in an aquifer system.</title>
        <authorList>
            <person name="Anantharaman K."/>
            <person name="Brown C.T."/>
            <person name="Hug L.A."/>
            <person name="Sharon I."/>
            <person name="Castelle C.J."/>
            <person name="Probst A.J."/>
            <person name="Thomas B.C."/>
            <person name="Singh A."/>
            <person name="Wilkins M.J."/>
            <person name="Karaoz U."/>
            <person name="Brodie E.L."/>
            <person name="Williams K.H."/>
            <person name="Hubbard S.S."/>
            <person name="Banfield J.F."/>
        </authorList>
    </citation>
    <scope>NUCLEOTIDE SEQUENCE [LARGE SCALE GENOMIC DNA]</scope>
</reference>
<protein>
    <submittedName>
        <fullName evidence="2">Uncharacterized protein</fullName>
    </submittedName>
</protein>
<gene>
    <name evidence="2" type="ORF">A2Z33_01960</name>
</gene>
<evidence type="ECO:0000313" key="3">
    <source>
        <dbReference type="Proteomes" id="UP000178448"/>
    </source>
</evidence>
<dbReference type="Proteomes" id="UP000178448">
    <property type="component" value="Unassembled WGS sequence"/>
</dbReference>
<feature type="region of interest" description="Disordered" evidence="1">
    <location>
        <begin position="58"/>
        <end position="95"/>
    </location>
</feature>
<comment type="caution">
    <text evidence="2">The sequence shown here is derived from an EMBL/GenBank/DDBJ whole genome shotgun (WGS) entry which is preliminary data.</text>
</comment>
<name>A0A1F5YQU0_9BACT</name>
<feature type="compositionally biased region" description="Polar residues" evidence="1">
    <location>
        <begin position="65"/>
        <end position="86"/>
    </location>
</feature>
<evidence type="ECO:0000256" key="1">
    <source>
        <dbReference type="SAM" id="MobiDB-lite"/>
    </source>
</evidence>
<evidence type="ECO:0000313" key="2">
    <source>
        <dbReference type="EMBL" id="OGG02539.1"/>
    </source>
</evidence>
<dbReference type="PROSITE" id="PS51257">
    <property type="entry name" value="PROKAR_LIPOPROTEIN"/>
    <property type="match status" value="1"/>
</dbReference>